<proteinExistence type="predicted"/>
<reference evidence="1 2" key="1">
    <citation type="submission" date="2019-03" db="EMBL/GenBank/DDBJ databases">
        <title>Genomic Encyclopedia of Type Strains, Phase III (KMG-III): the genomes of soil and plant-associated and newly described type strains.</title>
        <authorList>
            <person name="Whitman W."/>
        </authorList>
    </citation>
    <scope>NUCLEOTIDE SEQUENCE [LARGE SCALE GENOMIC DNA]</scope>
    <source>
        <strain evidence="1 2">CECT 8976</strain>
    </source>
</reference>
<organism evidence="1 2">
    <name type="scientific">Paludibacterium purpuratum</name>
    <dbReference type="NCBI Taxonomy" id="1144873"/>
    <lineage>
        <taxon>Bacteria</taxon>
        <taxon>Pseudomonadati</taxon>
        <taxon>Pseudomonadota</taxon>
        <taxon>Betaproteobacteria</taxon>
        <taxon>Neisseriales</taxon>
        <taxon>Chromobacteriaceae</taxon>
        <taxon>Paludibacterium</taxon>
    </lineage>
</organism>
<evidence type="ECO:0000313" key="2">
    <source>
        <dbReference type="Proteomes" id="UP000295611"/>
    </source>
</evidence>
<name>A0A4R7B8S0_9NEIS</name>
<gene>
    <name evidence="1" type="ORF">DFP86_106127</name>
</gene>
<sequence length="126" mass="13598">MTMQYYKDAIDAIHGFDDTDPAQVALMSSLAIAQGWERVSGDWPPAPTAADQWTSYQAAAKAALADTSVTVERIIEAVSLGKTTLTTADVVTFMEYRAALRSIVNQPQPKTIPSTLPVKPPYPANT</sequence>
<dbReference type="EMBL" id="SNZP01000006">
    <property type="protein sequence ID" value="TDR79987.1"/>
    <property type="molecule type" value="Genomic_DNA"/>
</dbReference>
<protein>
    <submittedName>
        <fullName evidence="1">Uncharacterized protein</fullName>
    </submittedName>
</protein>
<dbReference type="OrthoDB" id="7224341at2"/>
<dbReference type="Proteomes" id="UP000295611">
    <property type="component" value="Unassembled WGS sequence"/>
</dbReference>
<accession>A0A4R7B8S0</accession>
<dbReference type="AlphaFoldDB" id="A0A4R7B8S0"/>
<evidence type="ECO:0000313" key="1">
    <source>
        <dbReference type="EMBL" id="TDR79987.1"/>
    </source>
</evidence>
<keyword evidence="2" id="KW-1185">Reference proteome</keyword>
<comment type="caution">
    <text evidence="1">The sequence shown here is derived from an EMBL/GenBank/DDBJ whole genome shotgun (WGS) entry which is preliminary data.</text>
</comment>
<dbReference type="RefSeq" id="WP_133680261.1">
    <property type="nucleotide sequence ID" value="NZ_SNZP01000006.1"/>
</dbReference>